<dbReference type="PANTHER" id="PTHR43685:SF2">
    <property type="entry name" value="GLYCOSYLTRANSFERASE 2-LIKE DOMAIN-CONTAINING PROTEIN"/>
    <property type="match status" value="1"/>
</dbReference>
<dbReference type="EMBL" id="CP051167">
    <property type="protein sequence ID" value="QIZ72684.1"/>
    <property type="molecule type" value="Genomic_DNA"/>
</dbReference>
<evidence type="ECO:0000259" key="1">
    <source>
        <dbReference type="Pfam" id="PF00535"/>
    </source>
</evidence>
<feature type="domain" description="Glycosyltransferase 2-like" evidence="1">
    <location>
        <begin position="8"/>
        <end position="136"/>
    </location>
</feature>
<dbReference type="KEGG" id="oxy:HCG48_20520"/>
<gene>
    <name evidence="2" type="ORF">HCG48_20520</name>
</gene>
<dbReference type="InterPro" id="IPR001173">
    <property type="entry name" value="Glyco_trans_2-like"/>
</dbReference>
<dbReference type="GO" id="GO:0016740">
    <property type="term" value="F:transferase activity"/>
    <property type="evidence" value="ECO:0007669"/>
    <property type="project" value="UniProtKB-KW"/>
</dbReference>
<dbReference type="Proteomes" id="UP000500857">
    <property type="component" value="Chromosome"/>
</dbReference>
<name>A0A6H1U1H0_9CYAN</name>
<dbReference type="PANTHER" id="PTHR43685">
    <property type="entry name" value="GLYCOSYLTRANSFERASE"/>
    <property type="match status" value="1"/>
</dbReference>
<organism evidence="2 3">
    <name type="scientific">Oxynema aestuarii AP17</name>
    <dbReference type="NCBI Taxonomy" id="2064643"/>
    <lineage>
        <taxon>Bacteria</taxon>
        <taxon>Bacillati</taxon>
        <taxon>Cyanobacteriota</taxon>
        <taxon>Cyanophyceae</taxon>
        <taxon>Oscillatoriophycideae</taxon>
        <taxon>Oscillatoriales</taxon>
        <taxon>Oscillatoriaceae</taxon>
        <taxon>Oxynema</taxon>
        <taxon>Oxynema aestuarii</taxon>
    </lineage>
</organism>
<proteinExistence type="predicted"/>
<dbReference type="SUPFAM" id="SSF53448">
    <property type="entry name" value="Nucleotide-diphospho-sugar transferases"/>
    <property type="match status" value="1"/>
</dbReference>
<dbReference type="Gene3D" id="3.90.550.10">
    <property type="entry name" value="Spore Coat Polysaccharide Biosynthesis Protein SpsA, Chain A"/>
    <property type="match status" value="1"/>
</dbReference>
<protein>
    <submittedName>
        <fullName evidence="2">Glycosyltransferase</fullName>
    </submittedName>
</protein>
<dbReference type="InterPro" id="IPR029044">
    <property type="entry name" value="Nucleotide-diphossugar_trans"/>
</dbReference>
<accession>A0A6H1U1H0</accession>
<dbReference type="Pfam" id="PF00535">
    <property type="entry name" value="Glycos_transf_2"/>
    <property type="match status" value="1"/>
</dbReference>
<evidence type="ECO:0000313" key="2">
    <source>
        <dbReference type="EMBL" id="QIZ72684.1"/>
    </source>
</evidence>
<dbReference type="RefSeq" id="WP_168570831.1">
    <property type="nucleotide sequence ID" value="NZ_CP051167.1"/>
</dbReference>
<dbReference type="AlphaFoldDB" id="A0A6H1U1H0"/>
<sequence>MEDLIDVSAIVPCFNQGEFILDAIASIEASVEVNWELIIINDGSTEPLTLEVLQYLERHGYWVINQSNRGLAAARNRGIREASGRYILPVDADNKIRPDYMGLARDILDSSPEIGVVYGNVQFFGDRQALWHVPAFDRDRLLQSNYIDACAVFRKQLWEGCGGYDTAIPNRLGFEDWDLWLTALGRGWQFYRLPEIVFDYRVRPRSMVTRCLQQENHDKILEYLRKKHPDLLRGKQ</sequence>
<keyword evidence="2" id="KW-0808">Transferase</keyword>
<keyword evidence="3" id="KW-1185">Reference proteome</keyword>
<reference evidence="2 3" key="1">
    <citation type="submission" date="2020-04" db="EMBL/GenBank/DDBJ databases">
        <authorList>
            <person name="Basu S."/>
            <person name="Maruthanayagam V."/>
            <person name="Chakraborty S."/>
            <person name="Pramanik A."/>
            <person name="Mukherjee J."/>
            <person name="Brink B."/>
        </authorList>
    </citation>
    <scope>NUCLEOTIDE SEQUENCE [LARGE SCALE GENOMIC DNA]</scope>
    <source>
        <strain evidence="2 3">AP17</strain>
    </source>
</reference>
<evidence type="ECO:0000313" key="3">
    <source>
        <dbReference type="Proteomes" id="UP000500857"/>
    </source>
</evidence>
<dbReference type="InterPro" id="IPR050834">
    <property type="entry name" value="Glycosyltransf_2"/>
</dbReference>